<feature type="transmembrane region" description="Helical" evidence="13">
    <location>
        <begin position="34"/>
        <end position="54"/>
    </location>
</feature>
<keyword evidence="12" id="KW-0175">Coiled coil</keyword>
<dbReference type="PROSITE" id="PS50109">
    <property type="entry name" value="HIS_KIN"/>
    <property type="match status" value="1"/>
</dbReference>
<dbReference type="SUPFAM" id="SSF55874">
    <property type="entry name" value="ATPase domain of HSP90 chaperone/DNA topoisomerase II/histidine kinase"/>
    <property type="match status" value="1"/>
</dbReference>
<dbReference type="InterPro" id="IPR003661">
    <property type="entry name" value="HisK_dim/P_dom"/>
</dbReference>
<dbReference type="OrthoDB" id="567977at2"/>
<dbReference type="GO" id="GO:0022857">
    <property type="term" value="F:transmembrane transporter activity"/>
    <property type="evidence" value="ECO:0007669"/>
    <property type="project" value="InterPro"/>
</dbReference>
<evidence type="ECO:0000313" key="15">
    <source>
        <dbReference type="EMBL" id="AFV75654.1"/>
    </source>
</evidence>
<keyword evidence="11 13" id="KW-0472">Membrane</keyword>
<protein>
    <recommendedName>
        <fullName evidence="4">histidine kinase</fullName>
        <ecNumber evidence="4">2.7.13.3</ecNumber>
    </recommendedName>
</protein>
<dbReference type="RefSeq" id="WP_016328848.1">
    <property type="nucleotide sequence ID" value="NC_019386.1"/>
</dbReference>
<evidence type="ECO:0000256" key="5">
    <source>
        <dbReference type="ARBA" id="ARBA00022553"/>
    </source>
</evidence>
<dbReference type="InterPro" id="IPR004358">
    <property type="entry name" value="Sig_transdc_His_kin-like_C"/>
</dbReference>
<dbReference type="InterPro" id="IPR036890">
    <property type="entry name" value="HATPase_C_sf"/>
</dbReference>
<evidence type="ECO:0000313" key="16">
    <source>
        <dbReference type="Proteomes" id="UP000000211"/>
    </source>
</evidence>
<dbReference type="eggNOG" id="COG2205">
    <property type="taxonomic scope" value="Bacteria"/>
</dbReference>
<gene>
    <name evidence="15" type="ORF">Theos_0591</name>
</gene>
<dbReference type="EMBL" id="CP003249">
    <property type="protein sequence ID" value="AFV75654.1"/>
    <property type="molecule type" value="Genomic_DNA"/>
</dbReference>
<feature type="transmembrane region" description="Helical" evidence="13">
    <location>
        <begin position="228"/>
        <end position="248"/>
    </location>
</feature>
<dbReference type="KEGG" id="tos:Theos_0591"/>
<comment type="subcellular location">
    <subcellularLocation>
        <location evidence="2">Membrane</location>
        <topology evidence="2">Multi-pass membrane protein</topology>
    </subcellularLocation>
</comment>
<dbReference type="SMART" id="SM00388">
    <property type="entry name" value="HisKA"/>
    <property type="match status" value="1"/>
</dbReference>
<dbReference type="Proteomes" id="UP000000211">
    <property type="component" value="Chromosome"/>
</dbReference>
<dbReference type="InterPro" id="IPR005467">
    <property type="entry name" value="His_kinase_dom"/>
</dbReference>
<feature type="transmembrane region" description="Helical" evidence="13">
    <location>
        <begin position="6"/>
        <end position="22"/>
    </location>
</feature>
<dbReference type="Pfam" id="PF00512">
    <property type="entry name" value="HisKA"/>
    <property type="match status" value="1"/>
</dbReference>
<evidence type="ECO:0000256" key="1">
    <source>
        <dbReference type="ARBA" id="ARBA00000085"/>
    </source>
</evidence>
<dbReference type="InterPro" id="IPR036097">
    <property type="entry name" value="HisK_dim/P_sf"/>
</dbReference>
<proteinExistence type="inferred from homology"/>
<comment type="similarity">
    <text evidence="3">Belongs to the sodium:solute symporter (SSF) (TC 2.A.21) family.</text>
</comment>
<feature type="transmembrane region" description="Helical" evidence="13">
    <location>
        <begin position="384"/>
        <end position="411"/>
    </location>
</feature>
<evidence type="ECO:0000256" key="6">
    <source>
        <dbReference type="ARBA" id="ARBA00022679"/>
    </source>
</evidence>
<organism evidence="15 16">
    <name type="scientific">Thermus oshimai JL-2</name>
    <dbReference type="NCBI Taxonomy" id="751945"/>
    <lineage>
        <taxon>Bacteria</taxon>
        <taxon>Thermotogati</taxon>
        <taxon>Deinococcota</taxon>
        <taxon>Deinococci</taxon>
        <taxon>Thermales</taxon>
        <taxon>Thermaceae</taxon>
        <taxon>Thermus</taxon>
    </lineage>
</organism>
<name>K7R408_THEOS</name>
<dbReference type="PATRIC" id="fig|751945.3.peg.577"/>
<dbReference type="Gene3D" id="3.30.565.10">
    <property type="entry name" value="Histidine kinase-like ATPase, C-terminal domain"/>
    <property type="match status" value="1"/>
</dbReference>
<dbReference type="PANTHER" id="PTHR43711">
    <property type="entry name" value="TWO-COMPONENT HISTIDINE KINASE"/>
    <property type="match status" value="1"/>
</dbReference>
<evidence type="ECO:0000256" key="12">
    <source>
        <dbReference type="SAM" id="Coils"/>
    </source>
</evidence>
<dbReference type="Pfam" id="PF02518">
    <property type="entry name" value="HATPase_c"/>
    <property type="match status" value="1"/>
</dbReference>
<keyword evidence="5" id="KW-0597">Phosphoprotein</keyword>
<dbReference type="SUPFAM" id="SSF47384">
    <property type="entry name" value="Homodimeric domain of signal transducing histidine kinase"/>
    <property type="match status" value="1"/>
</dbReference>
<dbReference type="GO" id="GO:0016020">
    <property type="term" value="C:membrane"/>
    <property type="evidence" value="ECO:0007669"/>
    <property type="project" value="UniProtKB-SubCell"/>
</dbReference>
<dbReference type="PROSITE" id="PS50283">
    <property type="entry name" value="NA_SOLUT_SYMP_3"/>
    <property type="match status" value="1"/>
</dbReference>
<dbReference type="CDD" id="cd00082">
    <property type="entry name" value="HisKA"/>
    <property type="match status" value="1"/>
</dbReference>
<evidence type="ECO:0000256" key="2">
    <source>
        <dbReference type="ARBA" id="ARBA00004141"/>
    </source>
</evidence>
<keyword evidence="9 13" id="KW-1133">Transmembrane helix</keyword>
<keyword evidence="8" id="KW-0418">Kinase</keyword>
<sequence>MSELLLGLLLYLGLLFLVGLLGEGRGRALVQSPWTYALSLAVYATAWTFFGSVGRAATEGATFLPVYLGPTLVLTLWPFLHLRLLRLARAYRLTSWADLLSVRYGRDPLVGALVAGFLVVGLLPYLALQLKAIAQGFLYLEGESRPLGDVALVVALSLALFAILFGTRRLDPSERHEGLVLAVAFESLVKLFAFLLVGGWVLLKLGNPFPEALARPELHPLLLPPEGLGGHLAWVSLTLLSGLAFLFLPRQFHMAVVENQEERHLPQAAWAFPLYLFLINLPVLPLALWGRLRLEAPPDLYVLALPLSLGSEALAFLAFLGGVSAATAMVIVETLALSVMVSNHLLSPFLLRYRALGSLLFWRRASILLILLLSYLYFRLAGEAYALVAMGLISFVAVAQLAPAGLLGLFWTGSTRQGALAGLLGGMGVWAYTLFLPALARSGWLPEAFLEGPHPLLRPEGLLGVRDLDPVTHGFLASLTLNLALHLLVSHLTRPRKEEAREALAFTQGVPALSRLGKAEELAELLERVLGPEAKRAFLEEARGLGEGAELAARAEALLAGAVGPATARLLLLSVTQEAPLEAVAEAAQESQAVRAYAKALEEARAELSEAYERLKAMDQAKDEFLAAVAHELRTPLAAARALVEILEDHKDLPEEERARFTALVRKEMERLSRLVEEVLELSRLQALPLKRERVDLKALSEEALALVAPLAGERGVVLSGRLEALSAQTDRDRLLQVLLNLLSNALRHARREVRLTLRKEGQEALFRVEDDGPGLGAEEVERVFEPFQSKTGGLGLGLSLARRMVEAMGGRIWAEAGPGGRFAFTLPLEVEDAGSLGGR</sequence>
<dbReference type="HOGENOM" id="CLU_000445_22_1_0"/>
<feature type="transmembrane region" description="Helical" evidence="13">
    <location>
        <begin position="109"/>
        <end position="127"/>
    </location>
</feature>
<keyword evidence="7 13" id="KW-0812">Transmembrane</keyword>
<evidence type="ECO:0000256" key="10">
    <source>
        <dbReference type="ARBA" id="ARBA00023012"/>
    </source>
</evidence>
<evidence type="ECO:0000256" key="7">
    <source>
        <dbReference type="ARBA" id="ARBA00022692"/>
    </source>
</evidence>
<dbReference type="InterPro" id="IPR050736">
    <property type="entry name" value="Sensor_HK_Regulatory"/>
</dbReference>
<dbReference type="EC" id="2.7.13.3" evidence="4"/>
<keyword evidence="6" id="KW-0808">Transferase</keyword>
<feature type="transmembrane region" description="Helical" evidence="13">
    <location>
        <begin position="418"/>
        <end position="440"/>
    </location>
</feature>
<dbReference type="FunFam" id="1.10.287.130:FF:000001">
    <property type="entry name" value="Two-component sensor histidine kinase"/>
    <property type="match status" value="1"/>
</dbReference>
<comment type="catalytic activity">
    <reaction evidence="1">
        <text>ATP + protein L-histidine = ADP + protein N-phospho-L-histidine.</text>
        <dbReference type="EC" id="2.7.13.3"/>
    </reaction>
</comment>
<dbReference type="AlphaFoldDB" id="K7R408"/>
<dbReference type="eggNOG" id="COG0591">
    <property type="taxonomic scope" value="Bacteria"/>
</dbReference>
<feature type="transmembrane region" description="Helical" evidence="13">
    <location>
        <begin position="179"/>
        <end position="203"/>
    </location>
</feature>
<dbReference type="InterPro" id="IPR003594">
    <property type="entry name" value="HATPase_dom"/>
</dbReference>
<evidence type="ECO:0000256" key="11">
    <source>
        <dbReference type="ARBA" id="ARBA00023136"/>
    </source>
</evidence>
<feature type="transmembrane region" description="Helical" evidence="13">
    <location>
        <begin position="147"/>
        <end position="167"/>
    </location>
</feature>
<dbReference type="InterPro" id="IPR038377">
    <property type="entry name" value="Na/Glc_symporter_sf"/>
</dbReference>
<dbReference type="Gene3D" id="1.20.1730.10">
    <property type="entry name" value="Sodium/glucose cotransporter"/>
    <property type="match status" value="1"/>
</dbReference>
<feature type="coiled-coil region" evidence="12">
    <location>
        <begin position="587"/>
        <end position="621"/>
    </location>
</feature>
<feature type="transmembrane region" description="Helical" evidence="13">
    <location>
        <begin position="269"/>
        <end position="290"/>
    </location>
</feature>
<feature type="domain" description="Histidine kinase" evidence="14">
    <location>
        <begin position="628"/>
        <end position="831"/>
    </location>
</feature>
<feature type="transmembrane region" description="Helical" evidence="13">
    <location>
        <begin position="313"/>
        <end position="339"/>
    </location>
</feature>
<evidence type="ECO:0000256" key="9">
    <source>
        <dbReference type="ARBA" id="ARBA00022989"/>
    </source>
</evidence>
<evidence type="ECO:0000256" key="8">
    <source>
        <dbReference type="ARBA" id="ARBA00022777"/>
    </source>
</evidence>
<dbReference type="SMART" id="SM00387">
    <property type="entry name" value="HATPase_c"/>
    <property type="match status" value="1"/>
</dbReference>
<feature type="transmembrane region" description="Helical" evidence="13">
    <location>
        <begin position="66"/>
        <end position="88"/>
    </location>
</feature>
<dbReference type="PRINTS" id="PR00344">
    <property type="entry name" value="BCTRLSENSOR"/>
</dbReference>
<dbReference type="Gene3D" id="1.10.287.130">
    <property type="match status" value="1"/>
</dbReference>
<dbReference type="GO" id="GO:0000155">
    <property type="term" value="F:phosphorelay sensor kinase activity"/>
    <property type="evidence" value="ECO:0007669"/>
    <property type="project" value="InterPro"/>
</dbReference>
<dbReference type="STRING" id="751945.Theos_0591"/>
<feature type="transmembrane region" description="Helical" evidence="13">
    <location>
        <begin position="360"/>
        <end position="378"/>
    </location>
</feature>
<evidence type="ECO:0000256" key="4">
    <source>
        <dbReference type="ARBA" id="ARBA00012438"/>
    </source>
</evidence>
<accession>K7R408</accession>
<evidence type="ECO:0000256" key="3">
    <source>
        <dbReference type="ARBA" id="ARBA00006434"/>
    </source>
</evidence>
<keyword evidence="10" id="KW-0902">Two-component regulatory system</keyword>
<dbReference type="PANTHER" id="PTHR43711:SF1">
    <property type="entry name" value="HISTIDINE KINASE 1"/>
    <property type="match status" value="1"/>
</dbReference>
<dbReference type="InterPro" id="IPR001734">
    <property type="entry name" value="Na/solute_symporter"/>
</dbReference>
<keyword evidence="16" id="KW-1185">Reference proteome</keyword>
<evidence type="ECO:0000256" key="13">
    <source>
        <dbReference type="SAM" id="Phobius"/>
    </source>
</evidence>
<reference evidence="15 16" key="1">
    <citation type="journal article" date="2013" name="Genome Announc.">
        <title>Whole Genome Sequencing of Thermus oshimai JL-2 and Thermus thermophilus JL-18, Incomplete Denitrifiers from the United States Great Basin.</title>
        <authorList>
            <person name="Murugapiran S.K."/>
            <person name="Huntemann M."/>
            <person name="Wei C.L."/>
            <person name="Han J."/>
            <person name="Detter J.C."/>
            <person name="Han C.S."/>
            <person name="Erkkila T.H."/>
            <person name="Teshima H."/>
            <person name="Chen A."/>
            <person name="Kyrpides N."/>
            <person name="Mavrommatis K."/>
            <person name="Markowitz V."/>
            <person name="Szeto E."/>
            <person name="Ivanova N."/>
            <person name="Pagani I."/>
            <person name="Lam J."/>
            <person name="McDonald A.I."/>
            <person name="Dodsworth J.A."/>
            <person name="Pati A."/>
            <person name="Goodwin L."/>
            <person name="Peters L."/>
            <person name="Pitluck S."/>
            <person name="Woyke T."/>
            <person name="Hedlund B.P."/>
        </authorList>
    </citation>
    <scope>NUCLEOTIDE SEQUENCE</scope>
    <source>
        <strain evidence="15 16">JL-2</strain>
    </source>
</reference>
<evidence type="ECO:0000259" key="14">
    <source>
        <dbReference type="PROSITE" id="PS50109"/>
    </source>
</evidence>